<evidence type="ECO:0000256" key="1">
    <source>
        <dbReference type="PROSITE-ProRule" id="PRU10141"/>
    </source>
</evidence>
<dbReference type="Gene3D" id="3.30.200.20">
    <property type="entry name" value="Phosphorylase Kinase, domain 1"/>
    <property type="match status" value="1"/>
</dbReference>
<dbReference type="EMBL" id="CASHTH010001237">
    <property type="protein sequence ID" value="CAI8013090.1"/>
    <property type="molecule type" value="Genomic_DNA"/>
</dbReference>
<keyword evidence="4" id="KW-0808">Transferase</keyword>
<dbReference type="PANTHER" id="PTHR44329:SF261">
    <property type="entry name" value="ZINC FINGER CONTAINING PROTEIN KINASE-RELATED"/>
    <property type="match status" value="1"/>
</dbReference>
<dbReference type="InterPro" id="IPR000719">
    <property type="entry name" value="Prot_kinase_dom"/>
</dbReference>
<dbReference type="PROSITE" id="PS00109">
    <property type="entry name" value="PROTEIN_KINASE_TYR"/>
    <property type="match status" value="1"/>
</dbReference>
<accession>A0AA35WG25</accession>
<keyword evidence="1" id="KW-0547">Nucleotide-binding</keyword>
<dbReference type="InterPro" id="IPR001245">
    <property type="entry name" value="Ser-Thr/Tyr_kinase_cat_dom"/>
</dbReference>
<feature type="binding site" evidence="1">
    <location>
        <position position="42"/>
    </location>
    <ligand>
        <name>ATP</name>
        <dbReference type="ChEBI" id="CHEBI:30616"/>
    </ligand>
</feature>
<dbReference type="AlphaFoldDB" id="A0AA35WG25"/>
<comment type="caution">
    <text evidence="4">The sequence shown here is derived from an EMBL/GenBank/DDBJ whole genome shotgun (WGS) entry which is preliminary data.</text>
</comment>
<dbReference type="Pfam" id="PF07714">
    <property type="entry name" value="PK_Tyr_Ser-Thr"/>
    <property type="match status" value="1"/>
</dbReference>
<dbReference type="GO" id="GO:0004674">
    <property type="term" value="F:protein serine/threonine kinase activity"/>
    <property type="evidence" value="ECO:0007669"/>
    <property type="project" value="TreeGrafter"/>
</dbReference>
<dbReference type="Gene3D" id="1.10.510.10">
    <property type="entry name" value="Transferase(Phosphotransferase) domain 1"/>
    <property type="match status" value="2"/>
</dbReference>
<dbReference type="InterPro" id="IPR011009">
    <property type="entry name" value="Kinase-like_dom_sf"/>
</dbReference>
<name>A0AA35WG25_GEOBA</name>
<keyword evidence="5" id="KW-1185">Reference proteome</keyword>
<evidence type="ECO:0000313" key="5">
    <source>
        <dbReference type="Proteomes" id="UP001174909"/>
    </source>
</evidence>
<keyword evidence="1" id="KW-0067">ATP-binding</keyword>
<feature type="domain" description="HP" evidence="3">
    <location>
        <begin position="691"/>
        <end position="755"/>
    </location>
</feature>
<protein>
    <submittedName>
        <fullName evidence="4">Probable serine/threonine-protein kinase kinX</fullName>
    </submittedName>
</protein>
<dbReference type="InterPro" id="IPR008266">
    <property type="entry name" value="Tyr_kinase_AS"/>
</dbReference>
<dbReference type="InterPro" id="IPR036886">
    <property type="entry name" value="Villin_headpiece_dom_sf"/>
</dbReference>
<dbReference type="InterPro" id="IPR051681">
    <property type="entry name" value="Ser/Thr_Kinases-Pseudokinases"/>
</dbReference>
<dbReference type="GO" id="GO:0005524">
    <property type="term" value="F:ATP binding"/>
    <property type="evidence" value="ECO:0007669"/>
    <property type="project" value="UniProtKB-UniRule"/>
</dbReference>
<evidence type="ECO:0000313" key="4">
    <source>
        <dbReference type="EMBL" id="CAI8013090.1"/>
    </source>
</evidence>
<dbReference type="SUPFAM" id="SSF56112">
    <property type="entry name" value="Protein kinase-like (PK-like)"/>
    <property type="match status" value="2"/>
</dbReference>
<dbReference type="GO" id="GO:0003779">
    <property type="term" value="F:actin binding"/>
    <property type="evidence" value="ECO:0007669"/>
    <property type="project" value="InterPro"/>
</dbReference>
<dbReference type="PANTHER" id="PTHR44329">
    <property type="entry name" value="SERINE/THREONINE-PROTEIN KINASE TNNI3K-RELATED"/>
    <property type="match status" value="1"/>
</dbReference>
<evidence type="ECO:0000259" key="2">
    <source>
        <dbReference type="PROSITE" id="PS50011"/>
    </source>
</evidence>
<dbReference type="InterPro" id="IPR003128">
    <property type="entry name" value="Villin_headpiece"/>
</dbReference>
<dbReference type="SUPFAM" id="SSF47050">
    <property type="entry name" value="VHP, Villin headpiece domain"/>
    <property type="match status" value="1"/>
</dbReference>
<feature type="binding site" evidence="1">
    <location>
        <position position="417"/>
    </location>
    <ligand>
        <name>ATP</name>
        <dbReference type="ChEBI" id="CHEBI:30616"/>
    </ligand>
</feature>
<keyword evidence="4" id="KW-0418">Kinase</keyword>
<dbReference type="PROSITE" id="PS51089">
    <property type="entry name" value="HP"/>
    <property type="match status" value="1"/>
</dbReference>
<dbReference type="SMART" id="SM00153">
    <property type="entry name" value="VHP"/>
    <property type="match status" value="1"/>
</dbReference>
<organism evidence="4 5">
    <name type="scientific">Geodia barretti</name>
    <name type="common">Barrett's horny sponge</name>
    <dbReference type="NCBI Taxonomy" id="519541"/>
    <lineage>
        <taxon>Eukaryota</taxon>
        <taxon>Metazoa</taxon>
        <taxon>Porifera</taxon>
        <taxon>Demospongiae</taxon>
        <taxon>Heteroscleromorpha</taxon>
        <taxon>Tetractinellida</taxon>
        <taxon>Astrophorina</taxon>
        <taxon>Geodiidae</taxon>
        <taxon>Geodia</taxon>
    </lineage>
</organism>
<dbReference type="PROSITE" id="PS00107">
    <property type="entry name" value="PROTEIN_KINASE_ATP"/>
    <property type="match status" value="2"/>
</dbReference>
<dbReference type="InterPro" id="IPR017441">
    <property type="entry name" value="Protein_kinase_ATP_BS"/>
</dbReference>
<dbReference type="PROSITE" id="PS50011">
    <property type="entry name" value="PROTEIN_KINASE_DOM"/>
    <property type="match status" value="2"/>
</dbReference>
<feature type="domain" description="Protein kinase" evidence="2">
    <location>
        <begin position="15"/>
        <end position="284"/>
    </location>
</feature>
<reference evidence="4" key="1">
    <citation type="submission" date="2023-03" db="EMBL/GenBank/DDBJ databases">
        <authorList>
            <person name="Steffen K."/>
            <person name="Cardenas P."/>
        </authorList>
    </citation>
    <scope>NUCLEOTIDE SEQUENCE</scope>
</reference>
<dbReference type="Pfam" id="PF02209">
    <property type="entry name" value="VHP"/>
    <property type="match status" value="1"/>
</dbReference>
<dbReference type="Proteomes" id="UP001174909">
    <property type="component" value="Unassembled WGS sequence"/>
</dbReference>
<dbReference type="Pfam" id="PF00069">
    <property type="entry name" value="Pkinase"/>
    <property type="match status" value="1"/>
</dbReference>
<sequence length="755" mass="84984">MSGDDQEFSYKDVTLYKEQILGTGSYGTVCVAKCDQLVCAAKVMHSTLFELHEPSSDLLLTKYRRELRHKSAAKHPNIVQYIHISQDPDTLLPAFLMELCDENLTQFLERSTGPLPYYLEVDLSNDIAQALSYLHTNDVIHGGLTSNNVLLIAGCRAKVSDFGMSKLVSINSNSSSLSMCPGNLVYMSPEALRQPPHYSSKMDIFSWGVLAIQIMTRLFPDPGPPLGESEGMILQVIPEYERRKSQIDLVDPSHPLLVLAIMCIHSSRRRQLTADDLCVQMVKLTQSSAYTHSKQKPVTQPQREFARRDTQPELEELQLELQQMSCELSARVEEMEWMNKALVAKEMEIAELQEFRMANVPSSLVPLVAEDYDALRDYPELKPYLLSDVTFTGTTIGAGASATVEEVLVPMGAAARKLHDVASEGKDELTFVEKAFMEECKLMSTLSHPNIIKFMGLVYPSGSRLPAVIIERMATNLHDLLLDSDREKPSLIMKCSILHNVACGLAYLHERSPPVIHRDLSARNVLLDSDMVAKIADLGTARTVENARVAQKMTACPGNEFYMPPETIPHNCSYNSSIDIFSLGILTIFTIGEIFPMNLLPSTYYTESDGLLRARTELERRSDYMEIVVAQIGTHDHPLIRLIQHCLQNLPTKRPSISEVLRLLEEAKHCARDDKNVLPPKAMCVREEVDDDLSRKVPYEELKGEHNCPPGVDPHNKELHLAEEEFSKVFGMSIHDYRCLPRWKKVVLKKKVDLF</sequence>
<dbReference type="GO" id="GO:0007010">
    <property type="term" value="P:cytoskeleton organization"/>
    <property type="evidence" value="ECO:0007669"/>
    <property type="project" value="InterPro"/>
</dbReference>
<gene>
    <name evidence="4" type="ORF">GBAR_LOCUS8350</name>
</gene>
<proteinExistence type="predicted"/>
<dbReference type="Gene3D" id="1.10.950.10">
    <property type="entry name" value="Villin headpiece domain"/>
    <property type="match status" value="1"/>
</dbReference>
<feature type="domain" description="Protein kinase" evidence="2">
    <location>
        <begin position="390"/>
        <end position="672"/>
    </location>
</feature>
<evidence type="ECO:0000259" key="3">
    <source>
        <dbReference type="PROSITE" id="PS51089"/>
    </source>
</evidence>